<evidence type="ECO:0000313" key="9">
    <source>
        <dbReference type="EMBL" id="KJA22946.1"/>
    </source>
</evidence>
<feature type="transmembrane region" description="Helical" evidence="7">
    <location>
        <begin position="389"/>
        <end position="409"/>
    </location>
</feature>
<dbReference type="CDD" id="cd17364">
    <property type="entry name" value="MFS_PhT"/>
    <property type="match status" value="1"/>
</dbReference>
<evidence type="ECO:0000256" key="5">
    <source>
        <dbReference type="ARBA" id="ARBA00022989"/>
    </source>
</evidence>
<dbReference type="STRING" id="945553.A0A0D2P2J1"/>
<evidence type="ECO:0000259" key="8">
    <source>
        <dbReference type="PROSITE" id="PS50850"/>
    </source>
</evidence>
<dbReference type="AlphaFoldDB" id="A0A0D2P2J1"/>
<dbReference type="Pfam" id="PF00083">
    <property type="entry name" value="Sugar_tr"/>
    <property type="match status" value="1"/>
</dbReference>
<evidence type="ECO:0000256" key="1">
    <source>
        <dbReference type="ARBA" id="ARBA00004141"/>
    </source>
</evidence>
<dbReference type="OrthoDB" id="433512at2759"/>
<evidence type="ECO:0000256" key="3">
    <source>
        <dbReference type="ARBA" id="ARBA00022592"/>
    </source>
</evidence>
<evidence type="ECO:0000256" key="6">
    <source>
        <dbReference type="ARBA" id="ARBA00023136"/>
    </source>
</evidence>
<gene>
    <name evidence="9" type="ORF">HYPSUDRAFT_40465</name>
</gene>
<proteinExistence type="predicted"/>
<dbReference type="Gene3D" id="1.20.1250.20">
    <property type="entry name" value="MFS general substrate transporter like domains"/>
    <property type="match status" value="2"/>
</dbReference>
<dbReference type="GO" id="GO:0005315">
    <property type="term" value="F:phosphate transmembrane transporter activity"/>
    <property type="evidence" value="ECO:0007669"/>
    <property type="project" value="InterPro"/>
</dbReference>
<feature type="domain" description="Major facilitator superfamily (MFS) profile" evidence="8">
    <location>
        <begin position="46"/>
        <end position="514"/>
    </location>
</feature>
<feature type="transmembrane region" description="Helical" evidence="7">
    <location>
        <begin position="180"/>
        <end position="204"/>
    </location>
</feature>
<comment type="subcellular location">
    <subcellularLocation>
        <location evidence="1">Membrane</location>
        <topology evidence="1">Multi-pass membrane protein</topology>
    </subcellularLocation>
</comment>
<dbReference type="GO" id="GO:0006817">
    <property type="term" value="P:phosphate ion transport"/>
    <property type="evidence" value="ECO:0007669"/>
    <property type="project" value="UniProtKB-KW"/>
</dbReference>
<feature type="transmembrane region" description="Helical" evidence="7">
    <location>
        <begin position="139"/>
        <end position="159"/>
    </location>
</feature>
<dbReference type="InterPro" id="IPR004738">
    <property type="entry name" value="Phos_permease"/>
</dbReference>
<feature type="transmembrane region" description="Helical" evidence="7">
    <location>
        <begin position="361"/>
        <end position="382"/>
    </location>
</feature>
<evidence type="ECO:0000313" key="10">
    <source>
        <dbReference type="Proteomes" id="UP000054270"/>
    </source>
</evidence>
<dbReference type="GO" id="GO:0016020">
    <property type="term" value="C:membrane"/>
    <property type="evidence" value="ECO:0007669"/>
    <property type="project" value="UniProtKB-SubCell"/>
</dbReference>
<dbReference type="PANTHER" id="PTHR24064">
    <property type="entry name" value="SOLUTE CARRIER FAMILY 22 MEMBER"/>
    <property type="match status" value="1"/>
</dbReference>
<keyword evidence="2" id="KW-0813">Transport</keyword>
<organism evidence="9 10">
    <name type="scientific">Hypholoma sublateritium (strain FD-334 SS-4)</name>
    <dbReference type="NCBI Taxonomy" id="945553"/>
    <lineage>
        <taxon>Eukaryota</taxon>
        <taxon>Fungi</taxon>
        <taxon>Dikarya</taxon>
        <taxon>Basidiomycota</taxon>
        <taxon>Agaricomycotina</taxon>
        <taxon>Agaricomycetes</taxon>
        <taxon>Agaricomycetidae</taxon>
        <taxon>Agaricales</taxon>
        <taxon>Agaricineae</taxon>
        <taxon>Strophariaceae</taxon>
        <taxon>Hypholoma</taxon>
    </lineage>
</organism>
<dbReference type="InterPro" id="IPR020846">
    <property type="entry name" value="MFS_dom"/>
</dbReference>
<sequence>MASYHEKGSDNDSQVPANSGYVLDSRRRAALAEVDNAKFSWFHAKVCIVAGVGFFTDAYDIFAINIASTMLGYVYGKSQKLNKQQDLGVKVATPVGTLCGQLLFGWLADVLGRKKMYGVELMIIIVATFAQALSGNAPAVHIIGVLIVWRFIMGIGIGGDYPLSAVISSEFAATKIRGRMMTAVFASQGWGNFTASLVAFIITSAYKKSILAESSVTDLRSVDFMWRLLIGLGAVPGVIALYFRLTIPETPRFTMDIERNLDQATADVQAVLAGRKAQVDEDAFIQRIDAPKASWADFRAHFGQLHNFKILFGTAYSWFALDIAFYGLGLNSAIILQAIGFGNAKSTGVRAVYDNLHNVCVGNLILSAAGLIPGYWVTFLFIDKWGRKPIQLMGFIMLTIIFVILGFGYDKLTSTPGNTKAFVFLYCLANFFQNFGPNTTTFVIPGEIFPTRYRSTAHGISAASGKLGAIVAQVGFSQLKDIGGTNKFVKHILEIFAFFMLTGIGSTLLLPETMGKSLEELSNEDQQDFVKGTTTKPIVSIAA</sequence>
<dbReference type="OMA" id="DKMWRVV"/>
<feature type="transmembrane region" description="Helical" evidence="7">
    <location>
        <begin position="318"/>
        <end position="341"/>
    </location>
</feature>
<dbReference type="InterPro" id="IPR036259">
    <property type="entry name" value="MFS_trans_sf"/>
</dbReference>
<keyword evidence="3" id="KW-0592">Phosphate transport</keyword>
<evidence type="ECO:0000256" key="4">
    <source>
        <dbReference type="ARBA" id="ARBA00022692"/>
    </source>
</evidence>
<feature type="transmembrane region" description="Helical" evidence="7">
    <location>
        <begin position="488"/>
        <end position="510"/>
    </location>
</feature>
<dbReference type="PROSITE" id="PS00216">
    <property type="entry name" value="SUGAR_TRANSPORT_1"/>
    <property type="match status" value="1"/>
</dbReference>
<name>A0A0D2P2J1_HYPSF</name>
<dbReference type="NCBIfam" id="TIGR00887">
    <property type="entry name" value="2A0109"/>
    <property type="match status" value="1"/>
</dbReference>
<reference evidence="10" key="1">
    <citation type="submission" date="2014-04" db="EMBL/GenBank/DDBJ databases">
        <title>Evolutionary Origins and Diversification of the Mycorrhizal Mutualists.</title>
        <authorList>
            <consortium name="DOE Joint Genome Institute"/>
            <consortium name="Mycorrhizal Genomics Consortium"/>
            <person name="Kohler A."/>
            <person name="Kuo A."/>
            <person name="Nagy L.G."/>
            <person name="Floudas D."/>
            <person name="Copeland A."/>
            <person name="Barry K.W."/>
            <person name="Cichocki N."/>
            <person name="Veneault-Fourrey C."/>
            <person name="LaButti K."/>
            <person name="Lindquist E.A."/>
            <person name="Lipzen A."/>
            <person name="Lundell T."/>
            <person name="Morin E."/>
            <person name="Murat C."/>
            <person name="Riley R."/>
            <person name="Ohm R."/>
            <person name="Sun H."/>
            <person name="Tunlid A."/>
            <person name="Henrissat B."/>
            <person name="Grigoriev I.V."/>
            <person name="Hibbett D.S."/>
            <person name="Martin F."/>
        </authorList>
    </citation>
    <scope>NUCLEOTIDE SEQUENCE [LARGE SCALE GENOMIC DNA]</scope>
    <source>
        <strain evidence="10">FD-334 SS-4</strain>
    </source>
</reference>
<dbReference type="PROSITE" id="PS00217">
    <property type="entry name" value="SUGAR_TRANSPORT_2"/>
    <property type="match status" value="1"/>
</dbReference>
<evidence type="ECO:0000256" key="7">
    <source>
        <dbReference type="SAM" id="Phobius"/>
    </source>
</evidence>
<protein>
    <recommendedName>
        <fullName evidence="8">Major facilitator superfamily (MFS) profile domain-containing protein</fullName>
    </recommendedName>
</protein>
<keyword evidence="5 7" id="KW-1133">Transmembrane helix</keyword>
<dbReference type="PROSITE" id="PS50850">
    <property type="entry name" value="MFS"/>
    <property type="match status" value="1"/>
</dbReference>
<dbReference type="InterPro" id="IPR005829">
    <property type="entry name" value="Sugar_transporter_CS"/>
</dbReference>
<evidence type="ECO:0000256" key="2">
    <source>
        <dbReference type="ARBA" id="ARBA00022448"/>
    </source>
</evidence>
<keyword evidence="10" id="KW-1185">Reference proteome</keyword>
<keyword evidence="6 7" id="KW-0472">Membrane</keyword>
<dbReference type="EMBL" id="KN817546">
    <property type="protein sequence ID" value="KJA22946.1"/>
    <property type="molecule type" value="Genomic_DNA"/>
</dbReference>
<dbReference type="SUPFAM" id="SSF103473">
    <property type="entry name" value="MFS general substrate transporter"/>
    <property type="match status" value="1"/>
</dbReference>
<dbReference type="InterPro" id="IPR005828">
    <property type="entry name" value="MFS_sugar_transport-like"/>
</dbReference>
<dbReference type="Proteomes" id="UP000054270">
    <property type="component" value="Unassembled WGS sequence"/>
</dbReference>
<accession>A0A0D2P2J1</accession>
<feature type="transmembrane region" description="Helical" evidence="7">
    <location>
        <begin position="224"/>
        <end position="245"/>
    </location>
</feature>
<feature type="transmembrane region" description="Helical" evidence="7">
    <location>
        <begin position="116"/>
        <end position="133"/>
    </location>
</feature>
<keyword evidence="4 7" id="KW-0812">Transmembrane</keyword>